<dbReference type="AlphaFoldDB" id="A0A140GQX3"/>
<dbReference type="EMBL" id="CP013615">
    <property type="protein sequence ID" value="AMN30932.1"/>
    <property type="molecule type" value="Genomic_DNA"/>
</dbReference>
<protein>
    <submittedName>
        <fullName evidence="1">Uncharacterized protein</fullName>
    </submittedName>
</protein>
<name>A0A140GQX3_CLOPF</name>
<organism evidence="1 2">
    <name type="scientific">Clostridium perfringens</name>
    <dbReference type="NCBI Taxonomy" id="1502"/>
    <lineage>
        <taxon>Bacteria</taxon>
        <taxon>Bacillati</taxon>
        <taxon>Bacillota</taxon>
        <taxon>Clostridia</taxon>
        <taxon>Eubacteriales</taxon>
        <taxon>Clostridiaceae</taxon>
        <taxon>Clostridium</taxon>
    </lineage>
</organism>
<geneLocation type="plasmid" evidence="1 2">
    <name>pJFP838A</name>
</geneLocation>
<reference evidence="1 2" key="1">
    <citation type="journal article" date="2016" name="PLoS ONE">
        <title>Plasmid Characterization and Chromosome Analysis of Two netF+ Clostridium perfringens Isolates Associated with Foal and Canine Necrotizing Enteritis.</title>
        <authorList>
            <person name="Mehdizadeh Gohari I."/>
            <person name="Kropinski A.M."/>
            <person name="Weese S.J."/>
            <person name="Parreira V.R."/>
            <person name="Whitehead A.E."/>
            <person name="Boerlin P."/>
            <person name="Prescott J.F."/>
        </authorList>
    </citation>
    <scope>NUCLEOTIDE SEQUENCE [LARGE SCALE GENOMIC DNA]</scope>
    <source>
        <strain evidence="1 2">JP838</strain>
        <plasmid evidence="2">Plasmid pJFP838A</plasmid>
    </source>
</reference>
<dbReference type="PATRIC" id="fig|1502.177.peg.3222"/>
<dbReference type="Proteomes" id="UP000070260">
    <property type="component" value="Plasmid pJFP838A"/>
</dbReference>
<dbReference type="RefSeq" id="WP_061429543.1">
    <property type="nucleotide sequence ID" value="NZ_CATNZX010000001.1"/>
</dbReference>
<keyword evidence="1" id="KW-0614">Plasmid</keyword>
<gene>
    <name evidence="1" type="ORF">JFP838_pA0016</name>
</gene>
<accession>A0A140GQX3</accession>
<proteinExistence type="predicted"/>
<sequence>MTDNEFIILKKYISKVLQIEEETIDIKFLKKFFESNIESEDIRKIRSAYNRTKLNWLKKIDKSDELYDCAYKWYKNDKTYFKDFPNLDVIKDFSKRKGLEHDIKKLYIDFLIDLPDLMEEINQVVKDDGKMISSVIMKQNLEGENSEKFLGNKDINTQMILFNSIPTACSDKVNFRIEDNDGIIVKQKLNENVFAEVKSDLIKINDKNNKVMIVDKFSIENRINEYIHKNKGLGKDSIITIEGRKALYNSLNLLSKVDRQILGYIISRADESSENYIYYGEIKFNIIDIVKEIYSSYSSKQYKKVEDSINKMSELNIKYNGENGVTNISIIDFSNIDGDGVVVRLGSVLREELRNMRTVRIYNKVLDKLQEDVSYILIFALQERRLRMAIECNRIDNGEFSHLVSDEEYKIYKETGYLIFTVEYLYFTNILYYDMKYKRKKAFINLISKGLQELKENNILIEEFYIKNDFITIKFKAFSNKEQKIIQNEANPFAYALLDE</sequence>
<evidence type="ECO:0000313" key="1">
    <source>
        <dbReference type="EMBL" id="AMN30932.1"/>
    </source>
</evidence>
<evidence type="ECO:0000313" key="2">
    <source>
        <dbReference type="Proteomes" id="UP000070260"/>
    </source>
</evidence>